<accession>A0A1L3J4T4</accession>
<dbReference type="EMBL" id="CP018153">
    <property type="protein sequence ID" value="APG60114.1"/>
    <property type="molecule type" value="Genomic_DNA"/>
</dbReference>
<organism evidence="2 3">
    <name type="scientific">Christiangramia salexigens</name>
    <dbReference type="NCBI Taxonomy" id="1913577"/>
    <lineage>
        <taxon>Bacteria</taxon>
        <taxon>Pseudomonadati</taxon>
        <taxon>Bacteroidota</taxon>
        <taxon>Flavobacteriia</taxon>
        <taxon>Flavobacteriales</taxon>
        <taxon>Flavobacteriaceae</taxon>
        <taxon>Christiangramia</taxon>
    </lineage>
</organism>
<dbReference type="OrthoDB" id="7851643at2"/>
<protein>
    <recommendedName>
        <fullName evidence="1">Streptomycin biosynthesis protein StrF domain-containing protein</fullName>
    </recommendedName>
</protein>
<dbReference type="RefSeq" id="WP_072552762.1">
    <property type="nucleotide sequence ID" value="NZ_CP018153.1"/>
</dbReference>
<dbReference type="Proteomes" id="UP000182510">
    <property type="component" value="Chromosome"/>
</dbReference>
<proteinExistence type="predicted"/>
<feature type="domain" description="Streptomycin biosynthesis protein StrF" evidence="1">
    <location>
        <begin position="6"/>
        <end position="189"/>
    </location>
</feature>
<gene>
    <name evidence="2" type="ORF">LPB144_06650</name>
</gene>
<evidence type="ECO:0000313" key="3">
    <source>
        <dbReference type="Proteomes" id="UP000182510"/>
    </source>
</evidence>
<reference evidence="2 3" key="1">
    <citation type="submission" date="2016-11" db="EMBL/GenBank/DDBJ databases">
        <title>Gramella sp. LPB0144 isolated from marine environment.</title>
        <authorList>
            <person name="Kim E."/>
            <person name="Yi H."/>
        </authorList>
    </citation>
    <scope>NUCLEOTIDE SEQUENCE [LARGE SCALE GENOMIC DNA]</scope>
    <source>
        <strain evidence="2 3">LPB0144</strain>
    </source>
</reference>
<evidence type="ECO:0000259" key="1">
    <source>
        <dbReference type="Pfam" id="PF13712"/>
    </source>
</evidence>
<dbReference type="InterPro" id="IPR059123">
    <property type="entry name" value="StrF_dom"/>
</dbReference>
<dbReference type="SUPFAM" id="SSF53448">
    <property type="entry name" value="Nucleotide-diphospho-sugar transferases"/>
    <property type="match status" value="1"/>
</dbReference>
<sequence length="283" mass="32879">MPEISIIICSRNNSITEEFRKNIDETIGCDYQLVIVDNSQNNYSIFEAYNIGIDQSTADILCFVHDDILFHSENWGKKLKELFKNHPEFGLIGIAGSKIKTKTTSGWWDCQGDNMLVQIIQRFPNGVKEHQHYGFEGSTFEEAVVVDGVFMALKKEIDYYFPTYITGFHGYDLILSFDVIINGYKIGVTDEILLEHFSIGNPNYGWLINVDKIHTLYKKILPLKTSTGNMAGEELENCERILNLSYQLKKWKLFSKYWCRLLLLKPEIKLHYRIFNKLRYGTK</sequence>
<name>A0A1L3J4T4_9FLAO</name>
<dbReference type="InterPro" id="IPR029044">
    <property type="entry name" value="Nucleotide-diphossugar_trans"/>
</dbReference>
<dbReference type="Pfam" id="PF13712">
    <property type="entry name" value="Glyco_tranf_2_5"/>
    <property type="match status" value="1"/>
</dbReference>
<dbReference type="KEGG" id="grl:LPB144_06650"/>
<keyword evidence="3" id="KW-1185">Reference proteome</keyword>
<evidence type="ECO:0000313" key="2">
    <source>
        <dbReference type="EMBL" id="APG60114.1"/>
    </source>
</evidence>
<dbReference type="Gene3D" id="3.90.550.10">
    <property type="entry name" value="Spore Coat Polysaccharide Biosynthesis Protein SpsA, Chain A"/>
    <property type="match status" value="1"/>
</dbReference>
<dbReference type="STRING" id="1913577.LPB144_06650"/>
<dbReference type="AlphaFoldDB" id="A0A1L3J4T4"/>